<accession>A0AAD5WKI7</accession>
<keyword evidence="2" id="KW-1185">Reference proteome</keyword>
<name>A0AAD5WKI7_PARTN</name>
<dbReference type="Proteomes" id="UP001196413">
    <property type="component" value="Unassembled WGS sequence"/>
</dbReference>
<evidence type="ECO:0000313" key="2">
    <source>
        <dbReference type="Proteomes" id="UP001196413"/>
    </source>
</evidence>
<protein>
    <submittedName>
        <fullName evidence="1">Uncharacterized protein</fullName>
    </submittedName>
</protein>
<reference evidence="1" key="1">
    <citation type="submission" date="2021-06" db="EMBL/GenBank/DDBJ databases">
        <title>Parelaphostrongylus tenuis whole genome reference sequence.</title>
        <authorList>
            <person name="Garwood T.J."/>
            <person name="Larsen P.A."/>
            <person name="Fountain-Jones N.M."/>
            <person name="Garbe J.R."/>
            <person name="Macchietto M.G."/>
            <person name="Kania S.A."/>
            <person name="Gerhold R.W."/>
            <person name="Richards J.E."/>
            <person name="Wolf T.M."/>
        </authorList>
    </citation>
    <scope>NUCLEOTIDE SEQUENCE</scope>
    <source>
        <strain evidence="1">MNPRO001-30</strain>
        <tissue evidence="1">Meninges</tissue>
    </source>
</reference>
<sequence length="54" mass="6310">MEPLKRLLAFTYQIWLTISLLLVRKLDILTVNVVSEAQVLCEKDELLFGTDFLR</sequence>
<dbReference type="EMBL" id="JAHQIW010007371">
    <property type="protein sequence ID" value="KAJ1373984.1"/>
    <property type="molecule type" value="Genomic_DNA"/>
</dbReference>
<comment type="caution">
    <text evidence="1">The sequence shown here is derived from an EMBL/GenBank/DDBJ whole genome shotgun (WGS) entry which is preliminary data.</text>
</comment>
<proteinExistence type="predicted"/>
<dbReference type="AlphaFoldDB" id="A0AAD5WKI7"/>
<organism evidence="1 2">
    <name type="scientific">Parelaphostrongylus tenuis</name>
    <name type="common">Meningeal worm</name>
    <dbReference type="NCBI Taxonomy" id="148309"/>
    <lineage>
        <taxon>Eukaryota</taxon>
        <taxon>Metazoa</taxon>
        <taxon>Ecdysozoa</taxon>
        <taxon>Nematoda</taxon>
        <taxon>Chromadorea</taxon>
        <taxon>Rhabditida</taxon>
        <taxon>Rhabditina</taxon>
        <taxon>Rhabditomorpha</taxon>
        <taxon>Strongyloidea</taxon>
        <taxon>Metastrongylidae</taxon>
        <taxon>Parelaphostrongylus</taxon>
    </lineage>
</organism>
<gene>
    <name evidence="1" type="ORF">KIN20_036562</name>
</gene>
<evidence type="ECO:0000313" key="1">
    <source>
        <dbReference type="EMBL" id="KAJ1373984.1"/>
    </source>
</evidence>